<feature type="compositionally biased region" description="Basic and acidic residues" evidence="13">
    <location>
        <begin position="1281"/>
        <end position="1290"/>
    </location>
</feature>
<evidence type="ECO:0000256" key="5">
    <source>
        <dbReference type="ARBA" id="ARBA00022741"/>
    </source>
</evidence>
<dbReference type="PRINTS" id="PR01659">
    <property type="entry name" value="MCMPROTEIN3"/>
</dbReference>
<feature type="region of interest" description="Disordered" evidence="13">
    <location>
        <begin position="2123"/>
        <end position="2250"/>
    </location>
</feature>
<dbReference type="GO" id="GO:0003697">
    <property type="term" value="F:single-stranded DNA binding"/>
    <property type="evidence" value="ECO:0007669"/>
    <property type="project" value="TreeGrafter"/>
</dbReference>
<proteinExistence type="inferred from homology"/>
<keyword evidence="9 12" id="KW-0238">DNA-binding</keyword>
<dbReference type="Gene3D" id="2.40.50.140">
    <property type="entry name" value="Nucleic acid-binding proteins"/>
    <property type="match status" value="1"/>
</dbReference>
<feature type="repeat" description="PPR" evidence="11">
    <location>
        <begin position="503"/>
        <end position="537"/>
    </location>
</feature>
<dbReference type="SUPFAM" id="SSF48452">
    <property type="entry name" value="TPR-like"/>
    <property type="match status" value="1"/>
</dbReference>
<keyword evidence="16" id="KW-1185">Reference proteome</keyword>
<evidence type="ECO:0000313" key="16">
    <source>
        <dbReference type="Proteomes" id="UP000234275"/>
    </source>
</evidence>
<dbReference type="Gene3D" id="3.40.50.300">
    <property type="entry name" value="P-loop containing nucleotide triphosphate hydrolases"/>
    <property type="match status" value="1"/>
</dbReference>
<dbReference type="InterPro" id="IPR033762">
    <property type="entry name" value="MCM_OB"/>
</dbReference>
<dbReference type="OrthoDB" id="1882346at2759"/>
<dbReference type="PANTHER" id="PTHR11630">
    <property type="entry name" value="DNA REPLICATION LICENSING FACTOR MCM FAMILY MEMBER"/>
    <property type="match status" value="1"/>
</dbReference>
<dbReference type="GO" id="GO:0005524">
    <property type="term" value="F:ATP binding"/>
    <property type="evidence" value="ECO:0007669"/>
    <property type="project" value="UniProtKB-KW"/>
</dbReference>
<feature type="compositionally biased region" description="Acidic residues" evidence="13">
    <location>
        <begin position="1256"/>
        <end position="1266"/>
    </location>
</feature>
<accession>A0A2I2GQQ5</accession>
<evidence type="ECO:0000313" key="15">
    <source>
        <dbReference type="EMBL" id="PLB55184.1"/>
    </source>
</evidence>
<dbReference type="GO" id="GO:0005656">
    <property type="term" value="C:nuclear pre-replicative complex"/>
    <property type="evidence" value="ECO:0007669"/>
    <property type="project" value="UniProtKB-ARBA"/>
</dbReference>
<dbReference type="Proteomes" id="UP000234275">
    <property type="component" value="Unassembled WGS sequence"/>
</dbReference>
<dbReference type="GeneID" id="36560474"/>
<reference evidence="15 16" key="1">
    <citation type="submission" date="2016-12" db="EMBL/GenBank/DDBJ databases">
        <title>The genomes of Aspergillus section Nigri reveals drivers in fungal speciation.</title>
        <authorList>
            <consortium name="DOE Joint Genome Institute"/>
            <person name="Vesth T.C."/>
            <person name="Nybo J."/>
            <person name="Theobald S."/>
            <person name="Brandl J."/>
            <person name="Frisvad J.C."/>
            <person name="Nielsen K.F."/>
            <person name="Lyhne E.K."/>
            <person name="Kogle M.E."/>
            <person name="Kuo A."/>
            <person name="Riley R."/>
            <person name="Clum A."/>
            <person name="Nolan M."/>
            <person name="Lipzen A."/>
            <person name="Salamov A."/>
            <person name="Henrissat B."/>
            <person name="Wiebenga A."/>
            <person name="De Vries R.P."/>
            <person name="Grigoriev I.V."/>
            <person name="Mortensen U.H."/>
            <person name="Andersen M.R."/>
            <person name="Baker S.E."/>
        </authorList>
    </citation>
    <scope>NUCLEOTIDE SEQUENCE [LARGE SCALE GENOMIC DNA]</scope>
    <source>
        <strain evidence="15 16">IBT 23096</strain>
    </source>
</reference>
<gene>
    <name evidence="15" type="ORF">P170DRAFT_470601</name>
</gene>
<dbReference type="EMBL" id="MSFO01000001">
    <property type="protein sequence ID" value="PLB55184.1"/>
    <property type="molecule type" value="Genomic_DNA"/>
</dbReference>
<dbReference type="STRING" id="1392250.A0A2I2GQQ5"/>
<evidence type="ECO:0000256" key="10">
    <source>
        <dbReference type="ARBA" id="ARBA00023242"/>
    </source>
</evidence>
<organism evidence="15 16">
    <name type="scientific">Aspergillus steynii IBT 23096</name>
    <dbReference type="NCBI Taxonomy" id="1392250"/>
    <lineage>
        <taxon>Eukaryota</taxon>
        <taxon>Fungi</taxon>
        <taxon>Dikarya</taxon>
        <taxon>Ascomycota</taxon>
        <taxon>Pezizomycotina</taxon>
        <taxon>Eurotiomycetes</taxon>
        <taxon>Eurotiomycetidae</taxon>
        <taxon>Eurotiales</taxon>
        <taxon>Aspergillaceae</taxon>
        <taxon>Aspergillus</taxon>
        <taxon>Aspergillus subgen. Circumdati</taxon>
    </lineage>
</organism>
<feature type="compositionally biased region" description="Low complexity" evidence="13">
    <location>
        <begin position="2203"/>
        <end position="2228"/>
    </location>
</feature>
<dbReference type="InterPro" id="IPR003593">
    <property type="entry name" value="AAA+_ATPase"/>
</dbReference>
<dbReference type="InterPro" id="IPR008046">
    <property type="entry name" value="Mcm3"/>
</dbReference>
<feature type="region of interest" description="Disordered" evidence="13">
    <location>
        <begin position="123"/>
        <end position="147"/>
    </location>
</feature>
<dbReference type="GO" id="GO:0031261">
    <property type="term" value="C:DNA replication preinitiation complex"/>
    <property type="evidence" value="ECO:0007669"/>
    <property type="project" value="UniProtKB-ARBA"/>
</dbReference>
<dbReference type="PROSITE" id="PS00847">
    <property type="entry name" value="MCM_1"/>
    <property type="match status" value="1"/>
</dbReference>
<evidence type="ECO:0000259" key="14">
    <source>
        <dbReference type="PROSITE" id="PS50051"/>
    </source>
</evidence>
<dbReference type="Gene3D" id="1.25.40.10">
    <property type="entry name" value="Tetratricopeptide repeat domain"/>
    <property type="match status" value="2"/>
</dbReference>
<dbReference type="VEuPathDB" id="FungiDB:P170DRAFT_470601"/>
<dbReference type="GO" id="GO:0000727">
    <property type="term" value="P:double-strand break repair via break-induced replication"/>
    <property type="evidence" value="ECO:0007669"/>
    <property type="project" value="TreeGrafter"/>
</dbReference>
<feature type="region of interest" description="Disordered" evidence="13">
    <location>
        <begin position="1167"/>
        <end position="1373"/>
    </location>
</feature>
<keyword evidence="10" id="KW-0539">Nucleus</keyword>
<keyword evidence="5 12" id="KW-0547">Nucleotide-binding</keyword>
<dbReference type="InterPro" id="IPR027417">
    <property type="entry name" value="P-loop_NTPase"/>
</dbReference>
<feature type="compositionally biased region" description="Low complexity" evidence="13">
    <location>
        <begin position="2237"/>
        <end position="2250"/>
    </location>
</feature>
<dbReference type="GO" id="GO:1902975">
    <property type="term" value="P:mitotic DNA replication initiation"/>
    <property type="evidence" value="ECO:0007669"/>
    <property type="project" value="TreeGrafter"/>
</dbReference>
<feature type="compositionally biased region" description="Basic and acidic residues" evidence="13">
    <location>
        <begin position="1302"/>
        <end position="1323"/>
    </location>
</feature>
<feature type="compositionally biased region" description="Acidic residues" evidence="13">
    <location>
        <begin position="2177"/>
        <end position="2188"/>
    </location>
</feature>
<protein>
    <recommendedName>
        <fullName evidence="3">DNA helicase</fullName>
        <ecNumber evidence="3">3.6.4.12</ecNumber>
    </recommendedName>
</protein>
<dbReference type="SMART" id="SM00382">
    <property type="entry name" value="AAA"/>
    <property type="match status" value="1"/>
</dbReference>
<feature type="compositionally biased region" description="Acidic residues" evidence="13">
    <location>
        <begin position="2132"/>
        <end position="2149"/>
    </location>
</feature>
<dbReference type="InterPro" id="IPR012340">
    <property type="entry name" value="NA-bd_OB-fold"/>
</dbReference>
<dbReference type="GO" id="GO:0042555">
    <property type="term" value="C:MCM complex"/>
    <property type="evidence" value="ECO:0007669"/>
    <property type="project" value="InterPro"/>
</dbReference>
<keyword evidence="6" id="KW-0378">Hydrolase</keyword>
<dbReference type="Pfam" id="PF17855">
    <property type="entry name" value="MCM_lid"/>
    <property type="match status" value="1"/>
</dbReference>
<dbReference type="GO" id="GO:0017116">
    <property type="term" value="F:single-stranded DNA helicase activity"/>
    <property type="evidence" value="ECO:0007669"/>
    <property type="project" value="TreeGrafter"/>
</dbReference>
<feature type="domain" description="MCM C-terminal AAA(+) ATPase" evidence="14">
    <location>
        <begin position="1751"/>
        <end position="1957"/>
    </location>
</feature>
<dbReference type="CDD" id="cd17754">
    <property type="entry name" value="MCM3"/>
    <property type="match status" value="1"/>
</dbReference>
<dbReference type="InterPro" id="IPR027925">
    <property type="entry name" value="MCM_N"/>
</dbReference>
<keyword evidence="8 12" id="KW-0067">ATP-binding</keyword>
<dbReference type="Pfam" id="PF00493">
    <property type="entry name" value="MCM"/>
    <property type="match status" value="1"/>
</dbReference>
<evidence type="ECO:0000256" key="8">
    <source>
        <dbReference type="ARBA" id="ARBA00022840"/>
    </source>
</evidence>
<evidence type="ECO:0000256" key="13">
    <source>
        <dbReference type="SAM" id="MobiDB-lite"/>
    </source>
</evidence>
<dbReference type="SMART" id="SM00350">
    <property type="entry name" value="MCM"/>
    <property type="match status" value="1"/>
</dbReference>
<dbReference type="PANTHER" id="PTHR11630:SF46">
    <property type="entry name" value="DNA REPLICATION LICENSING FACTOR MCM3-RELATED"/>
    <property type="match status" value="1"/>
</dbReference>
<dbReference type="GO" id="GO:0016787">
    <property type="term" value="F:hydrolase activity"/>
    <property type="evidence" value="ECO:0007669"/>
    <property type="project" value="UniProtKB-KW"/>
</dbReference>
<keyword evidence="4" id="KW-0235">DNA replication</keyword>
<dbReference type="Pfam" id="PF23191">
    <property type="entry name" value="WHD_MCM3_C"/>
    <property type="match status" value="1"/>
</dbReference>
<evidence type="ECO:0000256" key="6">
    <source>
        <dbReference type="ARBA" id="ARBA00022801"/>
    </source>
</evidence>
<feature type="compositionally biased region" description="Low complexity" evidence="13">
    <location>
        <begin position="2154"/>
        <end position="2169"/>
    </location>
</feature>
<dbReference type="GO" id="GO:0006279">
    <property type="term" value="P:premeiotic DNA replication"/>
    <property type="evidence" value="ECO:0007669"/>
    <property type="project" value="UniProtKB-ARBA"/>
</dbReference>
<comment type="subcellular location">
    <subcellularLocation>
        <location evidence="1">Nucleus</location>
    </subcellularLocation>
</comment>
<dbReference type="Gene3D" id="2.20.28.10">
    <property type="match status" value="1"/>
</dbReference>
<evidence type="ECO:0000256" key="4">
    <source>
        <dbReference type="ARBA" id="ARBA00022705"/>
    </source>
</evidence>
<dbReference type="InterPro" id="IPR002885">
    <property type="entry name" value="PPR_rpt"/>
</dbReference>
<dbReference type="GO" id="GO:0043596">
    <property type="term" value="C:nuclear replication fork"/>
    <property type="evidence" value="ECO:0007669"/>
    <property type="project" value="UniProtKB-ARBA"/>
</dbReference>
<dbReference type="EC" id="3.6.4.12" evidence="3"/>
<dbReference type="InterPro" id="IPR056575">
    <property type="entry name" value="WH_MCM3_C"/>
</dbReference>
<dbReference type="PROSITE" id="PS50051">
    <property type="entry name" value="MCM_2"/>
    <property type="match status" value="1"/>
</dbReference>
<dbReference type="InterPro" id="IPR041562">
    <property type="entry name" value="MCM_lid"/>
</dbReference>
<evidence type="ECO:0000256" key="12">
    <source>
        <dbReference type="RuleBase" id="RU004070"/>
    </source>
</evidence>
<feature type="compositionally biased region" description="Basic and acidic residues" evidence="13">
    <location>
        <begin position="1336"/>
        <end position="1362"/>
    </location>
</feature>
<comment type="similarity">
    <text evidence="2 12">Belongs to the MCM family.</text>
</comment>
<evidence type="ECO:0000256" key="1">
    <source>
        <dbReference type="ARBA" id="ARBA00004123"/>
    </source>
</evidence>
<dbReference type="NCBIfam" id="TIGR00756">
    <property type="entry name" value="PPR"/>
    <property type="match status" value="1"/>
</dbReference>
<dbReference type="SUPFAM" id="SSF52540">
    <property type="entry name" value="P-loop containing nucleoside triphosphate hydrolases"/>
    <property type="match status" value="1"/>
</dbReference>
<dbReference type="Pfam" id="PF14551">
    <property type="entry name" value="MCM_N"/>
    <property type="match status" value="1"/>
</dbReference>
<dbReference type="GO" id="GO:0006271">
    <property type="term" value="P:DNA strand elongation involved in DNA replication"/>
    <property type="evidence" value="ECO:0007669"/>
    <property type="project" value="TreeGrafter"/>
</dbReference>
<dbReference type="PRINTS" id="PR01657">
    <property type="entry name" value="MCMFAMILY"/>
</dbReference>
<keyword evidence="7" id="KW-0347">Helicase</keyword>
<dbReference type="InterPro" id="IPR011990">
    <property type="entry name" value="TPR-like_helical_dom_sf"/>
</dbReference>
<dbReference type="InterPro" id="IPR018525">
    <property type="entry name" value="MCM_CS"/>
</dbReference>
<dbReference type="InterPro" id="IPR001208">
    <property type="entry name" value="MCM_dom"/>
</dbReference>
<dbReference type="RefSeq" id="XP_024710486.1">
    <property type="nucleotide sequence ID" value="XM_024852776.1"/>
</dbReference>
<dbReference type="PROSITE" id="PS51375">
    <property type="entry name" value="PPR"/>
    <property type="match status" value="1"/>
</dbReference>
<evidence type="ECO:0000256" key="11">
    <source>
        <dbReference type="PROSITE-ProRule" id="PRU00708"/>
    </source>
</evidence>
<feature type="compositionally biased region" description="Acidic residues" evidence="13">
    <location>
        <begin position="1171"/>
        <end position="1207"/>
    </location>
</feature>
<evidence type="ECO:0000256" key="9">
    <source>
        <dbReference type="ARBA" id="ARBA00023125"/>
    </source>
</evidence>
<dbReference type="Pfam" id="PF17207">
    <property type="entry name" value="MCM_OB"/>
    <property type="match status" value="1"/>
</dbReference>
<evidence type="ECO:0000256" key="3">
    <source>
        <dbReference type="ARBA" id="ARBA00012551"/>
    </source>
</evidence>
<evidence type="ECO:0000256" key="7">
    <source>
        <dbReference type="ARBA" id="ARBA00022806"/>
    </source>
</evidence>
<dbReference type="Gene3D" id="3.30.1640.10">
    <property type="entry name" value="mini-chromosome maintenance (MCM) complex, chain A, domain 1"/>
    <property type="match status" value="1"/>
</dbReference>
<comment type="caution">
    <text evidence="15">The sequence shown here is derived from an EMBL/GenBank/DDBJ whole genome shotgun (WGS) entry which is preliminary data.</text>
</comment>
<feature type="compositionally biased region" description="Polar residues" evidence="13">
    <location>
        <begin position="1363"/>
        <end position="1373"/>
    </location>
</feature>
<name>A0A2I2GQQ5_9EURO</name>
<dbReference type="SUPFAM" id="SSF50249">
    <property type="entry name" value="Nucleic acid-binding proteins"/>
    <property type="match status" value="1"/>
</dbReference>
<sequence length="2333" mass="260010">MLERAAGCLENAGRRFFRDSNGMIRGPKPFNSGPGQLNTASVECLRWLLVSLQSKPTRPSSALGGKASSGAVANDARSPVLEFLYPPHAQEVVTSCLLRAPRRLLPRRKKKAIPSLSRNYATHAAGLPQSAREPKSEEETAEELDESSETRRALVLLLAKAQPGQYDQAWALYAALGHPDDMNSALLAYLSHSARVSDYRRVKRLFDGIAVDSRSADDYLNLARSYHSTEQPAEMISICQEAISRQRGHDCWAFTLAKLLKAGDWKAVHGLWLSMPTTSGTQLWSLLVPHFSASDLSRNLLGLSSYLENESADTSLRGLSSFLIARVFTNRELVEKIPTDNLLLLLRKYHALDIITPGNYFDLITTFQSSDIRSTFVKSILVYRNFRWQSPEDIPPSKLLGKLLERLAALEITTGVQYLLNEFTKFYRKPSVYAYKSALIAFSRAGDVQSVTRVFDRYLADHGKPRSRKLVTPLLYVHARAGDVKSTLRQFDRIAGEFGLTPNNICWNIVLTAHARSDDFQGAFAAFERMLENNVEPNSHTFGTLMGLCAHKGDIATVRQLLLLAKQKQVQITAPLLDTIVEAYCRNQRLDLAESVAETCLGLRIQGSRLRMWNVLLWNHAFRIDLDAISRIRSRMDAIDLAPDGMTYAALMLSLVLINQTDSARRILRTLHRSRRIYATEFHYTIILYGYVKARNRDMVHIVFREIIKRFNRPGFSSRLLVLKSQLQRDLQIVQDEGSEGVNAAEVRLKNAEKFLMDTLRKFDSMKLASKQPLPGAGGQSPSIAFPAMYYQYVINAYGTRGASTKARELFDEFIRSGPTPEALGTVEDTAPIQLVSALMLAHLKGEEYSKVEECWNMAFSRAKHLASRVDIDKWLSKQLLPAADATDATDAAFAAEATDTIDASDVGPPQPSLPISLRSEPEGFLKFDSSGETHPETSVLHSYRFFLSRPLSLYMRSLAYRNEAWKLPQVVSEIQKAGFSMTTFNWSTLVQMLASSDRPSDQLEAFTIFETKFMPNFPGWKNLRRGHGLKPNGVPAGIDLMENPKRGKRPDVLGKEGRRYWSKVQPDFLQPTYISMVYLASSLLRFRERSIYDGSAEVKALYKEAPKTIKAIAYMPILRDKFQGVLLRRRQERSDKRNAEKGSNHFVWTGGILGVGGRRRAIPRPKEEYYDIEEEGTEDGDEAKEVEGEGESGEAEEPEKSEEDKEFEALALQYAHIRPDPENTVEPGENRFFIDETDPVSLDNTSELPEKTIDPQDEYDIEAESLLEARRIAEGVTDELFDREQHDNSDNNDEDGSSRPVEGEHGSGQEDSHSENPTAKDSDNDEDTGSSLPVEVEHPDQDHGLHENQPPKEELAKKDNQDSSYTTGASNTRLVQRDAIQFCPIGTACRRRKDPPPSHSFVQLQLRKGTSTTSGPKAIIYQLSGSWTSQLAQFHPHSIPPHLGPNSFAMDGVQLRDEAAQDRVRAAVEFLDPTDARARSYRADIVLMLNRGLRRLIVSIDEIRAHNREIADGLLTNPFDYSQAFDRALKDVIKSLGRSSRETADDVNYYCAYVGAFGEFACNPRTLGSNHLNRMISLEGIVTKCSLVRPKVIQSVHYSERKDRFLTRKYRDQTMTASGATNLNVYPQEDDEKNPLITEYGYSTYMDHQTISIQEMPERAPAGQLPRSVDVILDDDLVDRAKPGDRIQLVGIYRSLGNRNANSGSSTFRTLILANNIIQLSSKSGGGIAQATITDTDIRNINKISKKKNVFELMSHSLAPSIYGHDYVKKAMLLMLLGGMEKNLDNGTHLRGDINILMVGDPSTAKSQLLRFVLNTAPLAIATTGRGSSGVGLTAAVTSDKETGERRLEAGAMVLGDRGVVCIDEFDKMSDVDRVAIHEVMEQQTVTIAKAGIHTSLNARCSVLAAANPIYGQYDPHKDPHKNIALPDSLLSRFDLLFVMTDDIEDSRDRMVSEHVLRMHRYRQPGVEEGAPVREQLNQSLGVGLEDNQDSNQPTEVFENFNVMLHAGMVNTGRNRGKNPEILSIPFVKKYIQYAKSRVKPVLTKGAADHIVSTYSALRNDELSGNQRRTSPITARTLETLIRLSTAHAKSRLSSRVEERDAKIAESILRFAMFKEVLEDERRKRRKVASFDEDSESSGSDSDDDDDATPANTASARSTRRGGTTSTRAEARTTADEMDADGDDVSENGDGLYSASPRGQRLRSSATRTQTQSQSQMSVASSQPASQLVESQTDNSQSQGASAGGASQSLQPARLTVFRQALGPLMGTQVFASGDTADVEELIGAVNTAVRNNRSLGEGHTFQRAEAIQALKAMNERNELMFLEEDETVYRI</sequence>
<evidence type="ECO:0000256" key="2">
    <source>
        <dbReference type="ARBA" id="ARBA00008010"/>
    </source>
</evidence>
<dbReference type="InterPro" id="IPR031327">
    <property type="entry name" value="MCM"/>
</dbReference>
<dbReference type="Pfam" id="PF13041">
    <property type="entry name" value="PPR_2"/>
    <property type="match status" value="1"/>
</dbReference>